<organism evidence="1 2">
    <name type="scientific">Mycobacterium parascrofulaceum ATCC BAA-614</name>
    <dbReference type="NCBI Taxonomy" id="525368"/>
    <lineage>
        <taxon>Bacteria</taxon>
        <taxon>Bacillati</taxon>
        <taxon>Actinomycetota</taxon>
        <taxon>Actinomycetes</taxon>
        <taxon>Mycobacteriales</taxon>
        <taxon>Mycobacteriaceae</taxon>
        <taxon>Mycobacterium</taxon>
        <taxon>Mycobacterium simiae complex</taxon>
    </lineage>
</organism>
<proteinExistence type="predicted"/>
<sequence>SSTIIVAALPPPRNISAESSDTETPLGALIVVTTPYISSLCPRRPRRLPFPRTSSFGY</sequence>
<protein>
    <submittedName>
        <fullName evidence="1">Uncharacterized protein</fullName>
    </submittedName>
</protein>
<comment type="caution">
    <text evidence="1">The sequence shown here is derived from an EMBL/GenBank/DDBJ whole genome shotgun (WGS) entry which is preliminary data.</text>
</comment>
<dbReference type="HOGENOM" id="CLU_2966398_0_0_11"/>
<dbReference type="AlphaFoldDB" id="D5PDW5"/>
<gene>
    <name evidence="1" type="ORF">HMPREF0591_4359</name>
</gene>
<evidence type="ECO:0000313" key="1">
    <source>
        <dbReference type="EMBL" id="EFG75730.1"/>
    </source>
</evidence>
<dbReference type="EMBL" id="ADNV01000306">
    <property type="protein sequence ID" value="EFG75730.1"/>
    <property type="molecule type" value="Genomic_DNA"/>
</dbReference>
<evidence type="ECO:0000313" key="2">
    <source>
        <dbReference type="Proteomes" id="UP000003653"/>
    </source>
</evidence>
<dbReference type="Proteomes" id="UP000003653">
    <property type="component" value="Unassembled WGS sequence"/>
</dbReference>
<reference evidence="1 2" key="1">
    <citation type="submission" date="2010-04" db="EMBL/GenBank/DDBJ databases">
        <authorList>
            <person name="Muzny D."/>
            <person name="Qin X."/>
            <person name="Deng J."/>
            <person name="Jiang H."/>
            <person name="Liu Y."/>
            <person name="Qu J."/>
            <person name="Song X.-Z."/>
            <person name="Zhang L."/>
            <person name="Thornton R."/>
            <person name="Coyle M."/>
            <person name="Francisco L."/>
            <person name="Jackson L."/>
            <person name="Javaid M."/>
            <person name="Korchina V."/>
            <person name="Kovar C."/>
            <person name="Mata R."/>
            <person name="Mathew T."/>
            <person name="Ngo R."/>
            <person name="Nguyen L."/>
            <person name="Nguyen N."/>
            <person name="Okwuonu G."/>
            <person name="Ongeri F."/>
            <person name="Pham C."/>
            <person name="Simmons D."/>
            <person name="Wilczek-Boney K."/>
            <person name="Hale W."/>
            <person name="Jakkamsetti A."/>
            <person name="Pham P."/>
            <person name="Ruth R."/>
            <person name="San Lucas F."/>
            <person name="Warren J."/>
            <person name="Zhang J."/>
            <person name="Zhao Z."/>
            <person name="Zhou C."/>
            <person name="Zhu D."/>
            <person name="Lee S."/>
            <person name="Bess C."/>
            <person name="Blankenburg K."/>
            <person name="Forbes L."/>
            <person name="Fu Q."/>
            <person name="Gubbala S."/>
            <person name="Hirani K."/>
            <person name="Jayaseelan J.C."/>
            <person name="Lara F."/>
            <person name="Munidasa M."/>
            <person name="Palculict T."/>
            <person name="Patil S."/>
            <person name="Pu L.-L."/>
            <person name="Saada N."/>
            <person name="Tang L."/>
            <person name="Weissenberger G."/>
            <person name="Zhu Y."/>
            <person name="Hemphill L."/>
            <person name="Shang Y."/>
            <person name="Youmans B."/>
            <person name="Ayvaz T."/>
            <person name="Ross M."/>
            <person name="Santibanez J."/>
            <person name="Aqrawi P."/>
            <person name="Gross S."/>
            <person name="Joshi V."/>
            <person name="Fowler G."/>
            <person name="Nazareth L."/>
            <person name="Reid J."/>
            <person name="Worley K."/>
            <person name="Petrosino J."/>
            <person name="Highlander S."/>
            <person name="Gibbs R."/>
        </authorList>
    </citation>
    <scope>NUCLEOTIDE SEQUENCE [LARGE SCALE GENOMIC DNA]</scope>
    <source>
        <strain evidence="1 2">ATCC BAA-614</strain>
    </source>
</reference>
<accession>D5PDW5</accession>
<feature type="non-terminal residue" evidence="1">
    <location>
        <position position="1"/>
    </location>
</feature>
<keyword evidence="2" id="KW-1185">Reference proteome</keyword>
<name>D5PDW5_9MYCO</name>